<reference evidence="2" key="1">
    <citation type="submission" date="2016-06" db="EMBL/GenBank/DDBJ databases">
        <title>NZP2037 Pacbio-Illumina hybrid assembly.</title>
        <authorList>
            <person name="Ramsay J.P."/>
        </authorList>
    </citation>
    <scope>NUCLEOTIDE SEQUENCE [LARGE SCALE GENOMIC DNA]</scope>
    <source>
        <strain evidence="2">R7ANS::ICEMlSym2042</strain>
    </source>
</reference>
<comment type="caution">
    <text evidence="1">The sequence shown here is derived from an EMBL/GenBank/DDBJ whole genome shotgun (WGS) entry which is preliminary data.</text>
</comment>
<evidence type="ECO:0000313" key="2">
    <source>
        <dbReference type="Proteomes" id="UP000093748"/>
    </source>
</evidence>
<dbReference type="AlphaFoldDB" id="A0A1A5I3D2"/>
<sequence>MGTQFPHRFICQPGPHLQPTLSIGNKPALGLAMGRACEPTLDSINVPAATAIGRMYLVSMIVSSMVDIPEDNIPLAQLNAG</sequence>
<accession>A0A1A5I3D2</accession>
<dbReference type="Proteomes" id="UP000093748">
    <property type="component" value="Unassembled WGS sequence"/>
</dbReference>
<organism evidence="1 2">
    <name type="scientific">Rhizobium loti</name>
    <name type="common">Mesorhizobium loti</name>
    <dbReference type="NCBI Taxonomy" id="381"/>
    <lineage>
        <taxon>Bacteria</taxon>
        <taxon>Pseudomonadati</taxon>
        <taxon>Pseudomonadota</taxon>
        <taxon>Alphaproteobacteria</taxon>
        <taxon>Hyphomicrobiales</taxon>
        <taxon>Phyllobacteriaceae</taxon>
        <taxon>Mesorhizobium</taxon>
    </lineage>
</organism>
<protein>
    <submittedName>
        <fullName evidence="1">Uncharacterized protein</fullName>
    </submittedName>
</protein>
<evidence type="ECO:0000313" key="1">
    <source>
        <dbReference type="EMBL" id="OBP82212.1"/>
    </source>
</evidence>
<name>A0A1A5I3D2_RHILI</name>
<proteinExistence type="predicted"/>
<dbReference type="EMBL" id="LZTJ01000001">
    <property type="protein sequence ID" value="OBP82212.1"/>
    <property type="molecule type" value="Genomic_DNA"/>
</dbReference>
<gene>
    <name evidence="1" type="ORF">BAE39_01115</name>
</gene>